<proteinExistence type="predicted"/>
<protein>
    <submittedName>
        <fullName evidence="2">Thioredoxin family protein</fullName>
    </submittedName>
</protein>
<reference evidence="2" key="1">
    <citation type="submission" date="2020-04" db="EMBL/GenBank/DDBJ databases">
        <title>Nitratireductor sp. nov. isolated from mangrove soil.</title>
        <authorList>
            <person name="Ye Y."/>
        </authorList>
    </citation>
    <scope>NUCLEOTIDE SEQUENCE</scope>
    <source>
        <strain evidence="2">SY7</strain>
    </source>
</reference>
<dbReference type="Proteomes" id="UP000321389">
    <property type="component" value="Chromosome"/>
</dbReference>
<dbReference type="SUPFAM" id="SSF52833">
    <property type="entry name" value="Thioredoxin-like"/>
    <property type="match status" value="1"/>
</dbReference>
<dbReference type="PANTHER" id="PTHR43640">
    <property type="entry name" value="OS07G0260300 PROTEIN"/>
    <property type="match status" value="1"/>
</dbReference>
<dbReference type="InterPro" id="IPR036249">
    <property type="entry name" value="Thioredoxin-like_sf"/>
</dbReference>
<dbReference type="Gene3D" id="3.40.30.10">
    <property type="entry name" value="Glutaredoxin"/>
    <property type="match status" value="1"/>
</dbReference>
<dbReference type="InterPro" id="IPR047262">
    <property type="entry name" value="PRX-like1"/>
</dbReference>
<organism evidence="2 3">
    <name type="scientific">Nitratireductor mangrovi</name>
    <dbReference type="NCBI Taxonomy" id="2599600"/>
    <lineage>
        <taxon>Bacteria</taxon>
        <taxon>Pseudomonadati</taxon>
        <taxon>Pseudomonadota</taxon>
        <taxon>Alphaproteobacteria</taxon>
        <taxon>Hyphomicrobiales</taxon>
        <taxon>Phyllobacteriaceae</taxon>
        <taxon>Nitratireductor</taxon>
    </lineage>
</organism>
<dbReference type="AlphaFoldDB" id="A0A5B8L204"/>
<keyword evidence="3" id="KW-1185">Reference proteome</keyword>
<dbReference type="CDD" id="cd02969">
    <property type="entry name" value="PRX_like1"/>
    <property type="match status" value="1"/>
</dbReference>
<evidence type="ECO:0000259" key="1">
    <source>
        <dbReference type="PROSITE" id="PS51352"/>
    </source>
</evidence>
<dbReference type="InterPro" id="IPR000866">
    <property type="entry name" value="AhpC/TSA"/>
</dbReference>
<dbReference type="OrthoDB" id="9809746at2"/>
<dbReference type="Pfam" id="PF00578">
    <property type="entry name" value="AhpC-TSA"/>
    <property type="match status" value="1"/>
</dbReference>
<accession>A0A5B8L204</accession>
<evidence type="ECO:0000313" key="2">
    <source>
        <dbReference type="EMBL" id="QDZ01879.1"/>
    </source>
</evidence>
<gene>
    <name evidence="2" type="ORF">FQ775_16680</name>
</gene>
<dbReference type="InterPro" id="IPR013766">
    <property type="entry name" value="Thioredoxin_domain"/>
</dbReference>
<dbReference type="PROSITE" id="PS51352">
    <property type="entry name" value="THIOREDOXIN_2"/>
    <property type="match status" value="1"/>
</dbReference>
<dbReference type="KEGG" id="niy:FQ775_16680"/>
<evidence type="ECO:0000313" key="3">
    <source>
        <dbReference type="Proteomes" id="UP000321389"/>
    </source>
</evidence>
<dbReference type="EMBL" id="CP042301">
    <property type="protein sequence ID" value="QDZ01879.1"/>
    <property type="molecule type" value="Genomic_DNA"/>
</dbReference>
<dbReference type="GO" id="GO:0016491">
    <property type="term" value="F:oxidoreductase activity"/>
    <property type="evidence" value="ECO:0007669"/>
    <property type="project" value="InterPro"/>
</dbReference>
<dbReference type="RefSeq" id="WP_146300520.1">
    <property type="nucleotide sequence ID" value="NZ_CP042301.2"/>
</dbReference>
<feature type="domain" description="Thioredoxin" evidence="1">
    <location>
        <begin position="8"/>
        <end position="160"/>
    </location>
</feature>
<dbReference type="PANTHER" id="PTHR43640:SF1">
    <property type="entry name" value="THIOREDOXIN-DEPENDENT PEROXIREDOXIN"/>
    <property type="match status" value="1"/>
</dbReference>
<dbReference type="GO" id="GO:0016209">
    <property type="term" value="F:antioxidant activity"/>
    <property type="evidence" value="ECO:0007669"/>
    <property type="project" value="InterPro"/>
</dbReference>
<sequence length="185" mass="20404">MAATPPVCEFGWPAVDAILPGTDGNQHQISDLCGPGGLVVAFICNHCPYVKAVISRIVRDANDLQEHGVGFVAISANDAVAYPEDSFDNMKLFAERHRFPFPYLYDEDQRIARAYGAACTPDFYGFNADLKLQYRGRLDASRREEGPADLRRDLYEAMLQVSRSGEGPKDQIASIGCSIKWKDAA</sequence>
<name>A0A5B8L204_9HYPH</name>